<gene>
    <name evidence="2" type="ORF">QIS74_10663</name>
</gene>
<feature type="region of interest" description="Disordered" evidence="1">
    <location>
        <begin position="305"/>
        <end position="332"/>
    </location>
</feature>
<protein>
    <submittedName>
        <fullName evidence="2">Uncharacterized protein</fullName>
    </submittedName>
</protein>
<reference evidence="2 3" key="1">
    <citation type="submission" date="2023-04" db="EMBL/GenBank/DDBJ databases">
        <title>Colletotrichum tabacum stain YC1 causing leaf anthracnose on Nicotiana tabacum(L.) cv.</title>
        <authorList>
            <person name="Ji Z."/>
            <person name="Wang M."/>
            <person name="Zhang J."/>
            <person name="Wang N."/>
            <person name="Zhou Z."/>
        </authorList>
    </citation>
    <scope>NUCLEOTIDE SEQUENCE [LARGE SCALE GENOMIC DNA]</scope>
    <source>
        <strain evidence="2 3">YC1</strain>
    </source>
</reference>
<evidence type="ECO:0000256" key="1">
    <source>
        <dbReference type="SAM" id="MobiDB-lite"/>
    </source>
</evidence>
<evidence type="ECO:0000313" key="2">
    <source>
        <dbReference type="EMBL" id="KAK6211399.1"/>
    </source>
</evidence>
<sequence length="363" mass="39935">MSSPSSSEPVSIPVVVLGWKRTNGVVYVPDVLAERNAPYVMTAMVDFVETLEPYRYTPKNLGVILHNLHPRPRALVVGTAVHPSLTGEITAVWNEYVDTVLKEEFPGEEWRKNVCSHLQLFHYVSPETTKSPPKNIGPISARDLDDGNSSTADAVKFYFTTTLDPTASIESGNWTEIDGPPGDGDRALCIDCPCVIDREVSVEIREHGSWWTNWCHHRDAVNPDGVVLITQFKATTVTWTAGVGITLPMLGKAIKAKLGVSVETSKGVGTSIGCHGDHSWSGPHGVYFQEKMGWGNLKITETFTTSGGPQCSRRTNTRTSYGSSSWPDPDRTGFRQFQVGCRDPQNGNGPWCNFFADNLQHTQ</sequence>
<dbReference type="EMBL" id="JASAOK010000046">
    <property type="protein sequence ID" value="KAK6211399.1"/>
    <property type="molecule type" value="Genomic_DNA"/>
</dbReference>
<dbReference type="Proteomes" id="UP001327957">
    <property type="component" value="Unassembled WGS sequence"/>
</dbReference>
<keyword evidence="3" id="KW-1185">Reference proteome</keyword>
<proteinExistence type="predicted"/>
<comment type="caution">
    <text evidence="2">The sequence shown here is derived from an EMBL/GenBank/DDBJ whole genome shotgun (WGS) entry which is preliminary data.</text>
</comment>
<accession>A0AAV9T1V0</accession>
<dbReference type="AlphaFoldDB" id="A0AAV9T1V0"/>
<name>A0AAV9T1V0_9PEZI</name>
<feature type="compositionally biased region" description="Polar residues" evidence="1">
    <location>
        <begin position="305"/>
        <end position="326"/>
    </location>
</feature>
<evidence type="ECO:0000313" key="3">
    <source>
        <dbReference type="Proteomes" id="UP001327957"/>
    </source>
</evidence>
<organism evidence="2 3">
    <name type="scientific">Colletotrichum tabaci</name>
    <dbReference type="NCBI Taxonomy" id="1209068"/>
    <lineage>
        <taxon>Eukaryota</taxon>
        <taxon>Fungi</taxon>
        <taxon>Dikarya</taxon>
        <taxon>Ascomycota</taxon>
        <taxon>Pezizomycotina</taxon>
        <taxon>Sordariomycetes</taxon>
        <taxon>Hypocreomycetidae</taxon>
        <taxon>Glomerellales</taxon>
        <taxon>Glomerellaceae</taxon>
        <taxon>Colletotrichum</taxon>
        <taxon>Colletotrichum destructivum species complex</taxon>
    </lineage>
</organism>